<evidence type="ECO:0000313" key="2">
    <source>
        <dbReference type="Proteomes" id="UP000734823"/>
    </source>
</evidence>
<accession>A0ABR7L2K1</accession>
<dbReference type="InterPro" id="IPR019587">
    <property type="entry name" value="Polyketide_cyclase/dehydratase"/>
</dbReference>
<dbReference type="Proteomes" id="UP000734823">
    <property type="component" value="Unassembled WGS sequence"/>
</dbReference>
<dbReference type="EMBL" id="JABVED010000003">
    <property type="protein sequence ID" value="MBC6446904.1"/>
    <property type="molecule type" value="Genomic_DNA"/>
</dbReference>
<organism evidence="1 2">
    <name type="scientific">Actinokineospora xionganensis</name>
    <dbReference type="NCBI Taxonomy" id="2684470"/>
    <lineage>
        <taxon>Bacteria</taxon>
        <taxon>Bacillati</taxon>
        <taxon>Actinomycetota</taxon>
        <taxon>Actinomycetes</taxon>
        <taxon>Pseudonocardiales</taxon>
        <taxon>Pseudonocardiaceae</taxon>
        <taxon>Actinokineospora</taxon>
    </lineage>
</organism>
<dbReference type="CDD" id="cd07821">
    <property type="entry name" value="PYR_PYL_RCAR_like"/>
    <property type="match status" value="1"/>
</dbReference>
<gene>
    <name evidence="1" type="ORF">GPZ80_06910</name>
</gene>
<evidence type="ECO:0000313" key="1">
    <source>
        <dbReference type="EMBL" id="MBC6446904.1"/>
    </source>
</evidence>
<dbReference type="Pfam" id="PF10604">
    <property type="entry name" value="Polyketide_cyc2"/>
    <property type="match status" value="1"/>
</dbReference>
<reference evidence="1 2" key="1">
    <citation type="submission" date="2020-06" db="EMBL/GenBank/DDBJ databases">
        <title>Actinokineospora xiongansis sp. nov., isolated from soil of Baiyangdian.</title>
        <authorList>
            <person name="Zhang X."/>
        </authorList>
    </citation>
    <scope>NUCLEOTIDE SEQUENCE [LARGE SCALE GENOMIC DNA]</scope>
    <source>
        <strain evidence="1 2">HBU206404</strain>
    </source>
</reference>
<sequence length="148" mass="16222">MNRQTYAVEVTASSRADAATIFAMVADGARWSEWAGPVIAHSSMERLGDPAPGGVGGVRLLGRKPVLVREETLEYEQDRRHVYALRSPSPMKDYRGEITLTPREDGGTDVVWRASFTELVPGTGPVLRFGLNKGIKLLSRKLLSAAQR</sequence>
<dbReference type="SUPFAM" id="SSF55961">
    <property type="entry name" value="Bet v1-like"/>
    <property type="match status" value="1"/>
</dbReference>
<name>A0ABR7L2K1_9PSEU</name>
<dbReference type="InterPro" id="IPR023393">
    <property type="entry name" value="START-like_dom_sf"/>
</dbReference>
<proteinExistence type="predicted"/>
<keyword evidence="2" id="KW-1185">Reference proteome</keyword>
<dbReference type="Gene3D" id="3.30.530.20">
    <property type="match status" value="1"/>
</dbReference>
<comment type="caution">
    <text evidence="1">The sequence shown here is derived from an EMBL/GenBank/DDBJ whole genome shotgun (WGS) entry which is preliminary data.</text>
</comment>
<protein>
    <submittedName>
        <fullName evidence="1">SRPBCC family protein</fullName>
    </submittedName>
</protein>